<dbReference type="EC" id="2.7.13.3" evidence="2"/>
<dbReference type="InterPro" id="IPR003594">
    <property type="entry name" value="HATPase_dom"/>
</dbReference>
<comment type="catalytic activity">
    <reaction evidence="1">
        <text>ATP + protein L-histidine = ADP + protein N-phospho-L-histidine.</text>
        <dbReference type="EC" id="2.7.13.3"/>
    </reaction>
</comment>
<evidence type="ECO:0000313" key="9">
    <source>
        <dbReference type="EMBL" id="SDN27535.1"/>
    </source>
</evidence>
<dbReference type="SUPFAM" id="SSF55785">
    <property type="entry name" value="PYP-like sensor domain (PAS domain)"/>
    <property type="match status" value="1"/>
</dbReference>
<dbReference type="Gene3D" id="3.30.565.10">
    <property type="entry name" value="Histidine kinase-like ATPase, C-terminal domain"/>
    <property type="match status" value="1"/>
</dbReference>
<feature type="transmembrane region" description="Helical" evidence="6">
    <location>
        <begin position="127"/>
        <end position="146"/>
    </location>
</feature>
<dbReference type="InterPro" id="IPR005467">
    <property type="entry name" value="His_kinase_dom"/>
</dbReference>
<accession>A0A1H0A258</accession>
<evidence type="ECO:0000259" key="7">
    <source>
        <dbReference type="PROSITE" id="PS50109"/>
    </source>
</evidence>
<keyword evidence="6" id="KW-1133">Transmembrane helix</keyword>
<dbReference type="GO" id="GO:0004673">
    <property type="term" value="F:protein histidine kinase activity"/>
    <property type="evidence" value="ECO:0007669"/>
    <property type="project" value="UniProtKB-EC"/>
</dbReference>
<dbReference type="PROSITE" id="PS50112">
    <property type="entry name" value="PAS"/>
    <property type="match status" value="1"/>
</dbReference>
<keyword evidence="6" id="KW-0812">Transmembrane</keyword>
<feature type="transmembrane region" description="Helical" evidence="6">
    <location>
        <begin position="92"/>
        <end position="115"/>
    </location>
</feature>
<keyword evidence="10" id="KW-1185">Reference proteome</keyword>
<dbReference type="PANTHER" id="PTHR42878:SF14">
    <property type="entry name" value="OSMOLARITY TWO-COMPONENT SYSTEM PROTEIN SSK1"/>
    <property type="match status" value="1"/>
</dbReference>
<dbReference type="GO" id="GO:0030295">
    <property type="term" value="F:protein kinase activator activity"/>
    <property type="evidence" value="ECO:0007669"/>
    <property type="project" value="TreeGrafter"/>
</dbReference>
<dbReference type="Gene3D" id="3.30.450.20">
    <property type="entry name" value="PAS domain"/>
    <property type="match status" value="1"/>
</dbReference>
<name>A0A1H0A258_9EURY</name>
<dbReference type="InterPro" id="IPR050351">
    <property type="entry name" value="BphY/WalK/GraS-like"/>
</dbReference>
<keyword evidence="3" id="KW-0808">Transferase</keyword>
<dbReference type="PROSITE" id="PS50109">
    <property type="entry name" value="HIS_KIN"/>
    <property type="match status" value="1"/>
</dbReference>
<dbReference type="AlphaFoldDB" id="A0A1H0A258"/>
<dbReference type="SMART" id="SM00387">
    <property type="entry name" value="HATPase_c"/>
    <property type="match status" value="1"/>
</dbReference>
<gene>
    <name evidence="9" type="ORF">SAMN05192554_12418</name>
</gene>
<feature type="transmembrane region" description="Helical" evidence="6">
    <location>
        <begin position="30"/>
        <end position="50"/>
    </location>
</feature>
<dbReference type="GO" id="GO:0007234">
    <property type="term" value="P:osmosensory signaling via phosphorelay pathway"/>
    <property type="evidence" value="ECO:0007669"/>
    <property type="project" value="TreeGrafter"/>
</dbReference>
<dbReference type="InterPro" id="IPR031621">
    <property type="entry name" value="HisKA_7TM"/>
</dbReference>
<feature type="domain" description="Histidine kinase" evidence="7">
    <location>
        <begin position="305"/>
        <end position="505"/>
    </location>
</feature>
<dbReference type="InterPro" id="IPR000014">
    <property type="entry name" value="PAS"/>
</dbReference>
<evidence type="ECO:0000313" key="10">
    <source>
        <dbReference type="Proteomes" id="UP000199370"/>
    </source>
</evidence>
<keyword evidence="4 9" id="KW-0418">Kinase</keyword>
<dbReference type="CDD" id="cd00075">
    <property type="entry name" value="HATPase"/>
    <property type="match status" value="1"/>
</dbReference>
<reference evidence="9 10" key="1">
    <citation type="submission" date="2016-10" db="EMBL/GenBank/DDBJ databases">
        <authorList>
            <person name="de Groot N.N."/>
        </authorList>
    </citation>
    <scope>NUCLEOTIDE SEQUENCE [LARGE SCALE GENOMIC DNA]</scope>
    <source>
        <strain evidence="10">EB21,IBRC-M 10013,KCTC 4048</strain>
    </source>
</reference>
<proteinExistence type="predicted"/>
<dbReference type="EMBL" id="FNIA01000024">
    <property type="protein sequence ID" value="SDN27535.1"/>
    <property type="molecule type" value="Genomic_DNA"/>
</dbReference>
<dbReference type="Pfam" id="PF02518">
    <property type="entry name" value="HATPase_c"/>
    <property type="match status" value="1"/>
</dbReference>
<dbReference type="Proteomes" id="UP000199370">
    <property type="component" value="Unassembled WGS sequence"/>
</dbReference>
<evidence type="ECO:0000256" key="6">
    <source>
        <dbReference type="SAM" id="Phobius"/>
    </source>
</evidence>
<dbReference type="Pfam" id="PF16927">
    <property type="entry name" value="HisKA_7TM"/>
    <property type="match status" value="1"/>
</dbReference>
<organism evidence="9 10">
    <name type="scientific">Haloarchaeobius iranensis</name>
    <dbReference type="NCBI Taxonomy" id="996166"/>
    <lineage>
        <taxon>Archaea</taxon>
        <taxon>Methanobacteriati</taxon>
        <taxon>Methanobacteriota</taxon>
        <taxon>Stenosarchaea group</taxon>
        <taxon>Halobacteria</taxon>
        <taxon>Halobacteriales</taxon>
        <taxon>Halorubellaceae</taxon>
        <taxon>Haloarchaeobius</taxon>
    </lineage>
</organism>
<dbReference type="GO" id="GO:0000156">
    <property type="term" value="F:phosphorelay response regulator activity"/>
    <property type="evidence" value="ECO:0007669"/>
    <property type="project" value="TreeGrafter"/>
</dbReference>
<feature type="domain" description="PAS" evidence="8">
    <location>
        <begin position="183"/>
        <end position="227"/>
    </location>
</feature>
<evidence type="ECO:0000256" key="3">
    <source>
        <dbReference type="ARBA" id="ARBA00022679"/>
    </source>
</evidence>
<dbReference type="SUPFAM" id="SSF55874">
    <property type="entry name" value="ATPase domain of HSP90 chaperone/DNA topoisomerase II/histidine kinase"/>
    <property type="match status" value="1"/>
</dbReference>
<evidence type="ECO:0000256" key="4">
    <source>
        <dbReference type="ARBA" id="ARBA00022777"/>
    </source>
</evidence>
<evidence type="ECO:0000256" key="5">
    <source>
        <dbReference type="ARBA" id="ARBA00023136"/>
    </source>
</evidence>
<evidence type="ECO:0000259" key="8">
    <source>
        <dbReference type="PROSITE" id="PS50112"/>
    </source>
</evidence>
<dbReference type="InterPro" id="IPR035965">
    <property type="entry name" value="PAS-like_dom_sf"/>
</dbReference>
<evidence type="ECO:0000256" key="2">
    <source>
        <dbReference type="ARBA" id="ARBA00012438"/>
    </source>
</evidence>
<dbReference type="PANTHER" id="PTHR42878">
    <property type="entry name" value="TWO-COMPONENT HISTIDINE KINASE"/>
    <property type="match status" value="1"/>
</dbReference>
<feature type="transmembrane region" description="Helical" evidence="6">
    <location>
        <begin position="62"/>
        <end position="80"/>
    </location>
</feature>
<dbReference type="STRING" id="996166.SAMN05192554_12418"/>
<sequence length="522" mass="56382">MSGGLLLWATLSFVSEFPHSWPVGGGLAGLAQILPLVFVPALWLVYVLGYTGRGTNLTRGRIGMFVLLALPLVGAAVTVGRGGSQETVERSIASFIGTELLLLFLVYVYAAALFLRYAWDHDRISKMQLVAQLGAVSAPYVVGLWIDGNQILDGVTGGLLLSGLLLGVTLRRYPVLIGFPKADYVARSRVFEELQEAVVVVDWDGHILDTNATAADLFDRSTQSMIGTPIPSVIEGMSGADLSPGTTETVTLRTAKGRRRFQYTVSAVDGEGADSDSAPVARTVLLRDITDERTREQRLSVLNRVLRHNVQNKLDVILAHADCIEADAHRTAIQESAHDLLSISQKARDAEAVMTDTVGSPSPIDLVAVVRTVATNAREEHPDAEISVSAPERLRLVSHRTVVQRLATELVENALVHSAAPARVEIEVDTATDGTPQLRVVDDGPGIPDRERDLLTGTGESQHRHGLGVGLWFVNWAVSQLGAELQFERANSEGTAVVVAFHGFERLDETELSRGSQNRGSE</sequence>
<keyword evidence="5 6" id="KW-0472">Membrane</keyword>
<evidence type="ECO:0000256" key="1">
    <source>
        <dbReference type="ARBA" id="ARBA00000085"/>
    </source>
</evidence>
<dbReference type="GO" id="GO:0016020">
    <property type="term" value="C:membrane"/>
    <property type="evidence" value="ECO:0007669"/>
    <property type="project" value="UniProtKB-SubCell"/>
</dbReference>
<protein>
    <recommendedName>
        <fullName evidence="2">histidine kinase</fullName>
        <ecNumber evidence="2">2.7.13.3</ecNumber>
    </recommendedName>
</protein>
<dbReference type="InterPro" id="IPR036890">
    <property type="entry name" value="HATPase_C_sf"/>
</dbReference>